<sequence length="154" mass="16625">MRAGHGDGHRCAEDGVGAEVGLVGCAVEGDHRFVEFALVERVLALEQLGDTRVDGVDGLEHALAEIDLLVAVTQFAGFEFAGRGTRRDGGAGEKAIVEGDVDLDGRVAARIENLPADDLGDLDEFGCDDGFRFYCLFDFFRFLDFVGFCHDRAP</sequence>
<name>A0A011N198_9PROT</name>
<accession>A0A011N198</accession>
<dbReference type="AntiFam" id="ANF00127">
    <property type="entry name" value="Shadow ORF (opposite eno)"/>
</dbReference>
<reference evidence="1" key="1">
    <citation type="submission" date="2014-02" db="EMBL/GenBank/DDBJ databases">
        <title>Expanding our view of genomic diversity in Candidatus Accumulibacter clades.</title>
        <authorList>
            <person name="Skennerton C.T."/>
            <person name="Barr J.J."/>
            <person name="Slater F.R."/>
            <person name="Bond P.L."/>
            <person name="Tyson G.W."/>
        </authorList>
    </citation>
    <scope>NUCLEOTIDE SEQUENCE [LARGE SCALE GENOMIC DNA]</scope>
</reference>
<evidence type="ECO:0000313" key="2">
    <source>
        <dbReference type="Proteomes" id="UP000020218"/>
    </source>
</evidence>
<dbReference type="AlphaFoldDB" id="A0A011N198"/>
<dbReference type="EMBL" id="JFAX01000004">
    <property type="protein sequence ID" value="EXI68646.1"/>
    <property type="molecule type" value="Genomic_DNA"/>
</dbReference>
<evidence type="ECO:0000313" key="1">
    <source>
        <dbReference type="EMBL" id="EXI68646.1"/>
    </source>
</evidence>
<gene>
    <name evidence="1" type="ORF">AW08_00958</name>
</gene>
<dbReference type="Proteomes" id="UP000020218">
    <property type="component" value="Unassembled WGS sequence"/>
</dbReference>
<keyword evidence="2" id="KW-1185">Reference proteome</keyword>
<protein>
    <submittedName>
        <fullName evidence="1">Uncharacterized protein</fullName>
    </submittedName>
</protein>
<organism evidence="1 2">
    <name type="scientific">Candidatus Accumulibacter adjunctus</name>
    <dbReference type="NCBI Taxonomy" id="1454001"/>
    <lineage>
        <taxon>Bacteria</taxon>
        <taxon>Pseudomonadati</taxon>
        <taxon>Pseudomonadota</taxon>
        <taxon>Betaproteobacteria</taxon>
        <taxon>Candidatus Accumulibacter</taxon>
    </lineage>
</organism>
<proteinExistence type="predicted"/>
<comment type="caution">
    <text evidence="1">The sequence shown here is derived from an EMBL/GenBank/DDBJ whole genome shotgun (WGS) entry which is preliminary data.</text>
</comment>